<evidence type="ECO:0000313" key="3">
    <source>
        <dbReference type="EMBL" id="ETS86581.1"/>
    </source>
</evidence>
<evidence type="ECO:0000313" key="4">
    <source>
        <dbReference type="Proteomes" id="UP000030651"/>
    </source>
</evidence>
<dbReference type="GeneID" id="19265422"/>
<sequence length="137" mass="14921">MASPSVILIIVTLFTGLTSITLLCYALWQLHLLKKEVDPLHPIRLARVARNLRSAATTGIEPLETVVCKDAQPSSMEAGAIPTSEPTTPIRPSRPRSLWWPGLAHGVPPEQMNSDASMPSIPESPPPFKTEAHWNAV</sequence>
<dbReference type="InParanoid" id="W3XMQ6"/>
<dbReference type="OrthoDB" id="10537612at2759"/>
<dbReference type="Proteomes" id="UP000030651">
    <property type="component" value="Unassembled WGS sequence"/>
</dbReference>
<gene>
    <name evidence="3" type="ORF">PFICI_00409</name>
</gene>
<keyword evidence="2" id="KW-1133">Transmembrane helix</keyword>
<reference evidence="4" key="1">
    <citation type="journal article" date="2015" name="BMC Genomics">
        <title>Genomic and transcriptomic analysis of the endophytic fungus Pestalotiopsis fici reveals its lifestyle and high potential for synthesis of natural products.</title>
        <authorList>
            <person name="Wang X."/>
            <person name="Zhang X."/>
            <person name="Liu L."/>
            <person name="Xiang M."/>
            <person name="Wang W."/>
            <person name="Sun X."/>
            <person name="Che Y."/>
            <person name="Guo L."/>
            <person name="Liu G."/>
            <person name="Guo L."/>
            <person name="Wang C."/>
            <person name="Yin W.B."/>
            <person name="Stadler M."/>
            <person name="Zhang X."/>
            <person name="Liu X."/>
        </authorList>
    </citation>
    <scope>NUCLEOTIDE SEQUENCE [LARGE SCALE GENOMIC DNA]</scope>
    <source>
        <strain evidence="4">W106-1 / CGMCC3.15140</strain>
    </source>
</reference>
<keyword evidence="4" id="KW-1185">Reference proteome</keyword>
<feature type="region of interest" description="Disordered" evidence="1">
    <location>
        <begin position="74"/>
        <end position="137"/>
    </location>
</feature>
<keyword evidence="2" id="KW-0472">Membrane</keyword>
<dbReference type="RefSeq" id="XP_007827181.1">
    <property type="nucleotide sequence ID" value="XM_007828990.1"/>
</dbReference>
<proteinExistence type="predicted"/>
<dbReference type="HOGENOM" id="CLU_1865834_0_0_1"/>
<dbReference type="KEGG" id="pfy:PFICI_00409"/>
<accession>W3XMQ6</accession>
<evidence type="ECO:0000256" key="1">
    <source>
        <dbReference type="SAM" id="MobiDB-lite"/>
    </source>
</evidence>
<feature type="compositionally biased region" description="Low complexity" evidence="1">
    <location>
        <begin position="81"/>
        <end position="97"/>
    </location>
</feature>
<keyword evidence="2" id="KW-0812">Transmembrane</keyword>
<dbReference type="EMBL" id="KI912109">
    <property type="protein sequence ID" value="ETS86581.1"/>
    <property type="molecule type" value="Genomic_DNA"/>
</dbReference>
<dbReference type="AlphaFoldDB" id="W3XMQ6"/>
<organism evidence="3 4">
    <name type="scientific">Pestalotiopsis fici (strain W106-1 / CGMCC3.15140)</name>
    <dbReference type="NCBI Taxonomy" id="1229662"/>
    <lineage>
        <taxon>Eukaryota</taxon>
        <taxon>Fungi</taxon>
        <taxon>Dikarya</taxon>
        <taxon>Ascomycota</taxon>
        <taxon>Pezizomycotina</taxon>
        <taxon>Sordariomycetes</taxon>
        <taxon>Xylariomycetidae</taxon>
        <taxon>Amphisphaeriales</taxon>
        <taxon>Sporocadaceae</taxon>
        <taxon>Pestalotiopsis</taxon>
    </lineage>
</organism>
<protein>
    <submittedName>
        <fullName evidence="3">Uncharacterized protein</fullName>
    </submittedName>
</protein>
<feature type="transmembrane region" description="Helical" evidence="2">
    <location>
        <begin position="6"/>
        <end position="28"/>
    </location>
</feature>
<evidence type="ECO:0000256" key="2">
    <source>
        <dbReference type="SAM" id="Phobius"/>
    </source>
</evidence>
<name>W3XMQ6_PESFW</name>